<gene>
    <name evidence="6" type="ORF">COZ82_00290</name>
</gene>
<keyword evidence="2 5" id="KW-0812">Transmembrane</keyword>
<evidence type="ECO:0000313" key="6">
    <source>
        <dbReference type="EMBL" id="PIW97301.1"/>
    </source>
</evidence>
<feature type="transmembrane region" description="Helical" evidence="5">
    <location>
        <begin position="133"/>
        <end position="151"/>
    </location>
</feature>
<dbReference type="GO" id="GO:0005886">
    <property type="term" value="C:plasma membrane"/>
    <property type="evidence" value="ECO:0007669"/>
    <property type="project" value="TreeGrafter"/>
</dbReference>
<keyword evidence="3 5" id="KW-1133">Transmembrane helix</keyword>
<organism evidence="6 7">
    <name type="scientific">Candidatus Kaiserbacteria bacterium CG_4_8_14_3_um_filter_38_9</name>
    <dbReference type="NCBI Taxonomy" id="1974599"/>
    <lineage>
        <taxon>Bacteria</taxon>
        <taxon>Candidatus Kaiseribacteriota</taxon>
    </lineage>
</organism>
<comment type="subcellular location">
    <subcellularLocation>
        <location evidence="1">Membrane</location>
        <topology evidence="1">Multi-pass membrane protein</topology>
    </subcellularLocation>
</comment>
<feature type="transmembrane region" description="Helical" evidence="5">
    <location>
        <begin position="62"/>
        <end position="85"/>
    </location>
</feature>
<name>A0A2M7IPQ9_9BACT</name>
<proteinExistence type="predicted"/>
<keyword evidence="6" id="KW-0456">Lyase</keyword>
<dbReference type="PANTHER" id="PTHR43359:SF1">
    <property type="entry name" value="FORMATE HYDROGENLYASE SUBUNIT 4-RELATED"/>
    <property type="match status" value="1"/>
</dbReference>
<keyword evidence="4 5" id="KW-0472">Membrane</keyword>
<accession>A0A2M7IPQ9</accession>
<reference evidence="7" key="1">
    <citation type="submission" date="2017-09" db="EMBL/GenBank/DDBJ databases">
        <title>Depth-based differentiation of microbial function through sediment-hosted aquifers and enrichment of novel symbionts in the deep terrestrial subsurface.</title>
        <authorList>
            <person name="Probst A.J."/>
            <person name="Ladd B."/>
            <person name="Jarett J.K."/>
            <person name="Geller-Mcgrath D.E."/>
            <person name="Sieber C.M.K."/>
            <person name="Emerson J.B."/>
            <person name="Anantharaman K."/>
            <person name="Thomas B.C."/>
            <person name="Malmstrom R."/>
            <person name="Stieglmeier M."/>
            <person name="Klingl A."/>
            <person name="Woyke T."/>
            <person name="Ryan C.M."/>
            <person name="Banfield J.F."/>
        </authorList>
    </citation>
    <scope>NUCLEOTIDE SEQUENCE [LARGE SCALE GENOMIC DNA]</scope>
</reference>
<dbReference type="PANTHER" id="PTHR43359">
    <property type="entry name" value="FORMATE HYDROGENLYASE SUBUNIT 4"/>
    <property type="match status" value="1"/>
</dbReference>
<feature type="transmembrane region" description="Helical" evidence="5">
    <location>
        <begin position="171"/>
        <end position="188"/>
    </location>
</feature>
<evidence type="ECO:0000256" key="2">
    <source>
        <dbReference type="ARBA" id="ARBA00022692"/>
    </source>
</evidence>
<dbReference type="GO" id="GO:0016829">
    <property type="term" value="F:lyase activity"/>
    <property type="evidence" value="ECO:0007669"/>
    <property type="project" value="UniProtKB-KW"/>
</dbReference>
<feature type="transmembrane region" description="Helical" evidence="5">
    <location>
        <begin position="6"/>
        <end position="24"/>
    </location>
</feature>
<dbReference type="Pfam" id="PF00146">
    <property type="entry name" value="NADHdh"/>
    <property type="match status" value="1"/>
</dbReference>
<dbReference type="EMBL" id="PFHR01000019">
    <property type="protein sequence ID" value="PIW97301.1"/>
    <property type="molecule type" value="Genomic_DNA"/>
</dbReference>
<comment type="caution">
    <text evidence="6">The sequence shown here is derived from an EMBL/GenBank/DDBJ whole genome shotgun (WGS) entry which is preliminary data.</text>
</comment>
<protein>
    <submittedName>
        <fullName evidence="6">Formate hydrogenlyase</fullName>
    </submittedName>
</protein>
<feature type="transmembrane region" description="Helical" evidence="5">
    <location>
        <begin position="91"/>
        <end position="113"/>
    </location>
</feature>
<feature type="transmembrane region" description="Helical" evidence="5">
    <location>
        <begin position="228"/>
        <end position="247"/>
    </location>
</feature>
<evidence type="ECO:0000256" key="1">
    <source>
        <dbReference type="ARBA" id="ARBA00004141"/>
    </source>
</evidence>
<dbReference type="InterPro" id="IPR001694">
    <property type="entry name" value="NADH_UbQ_OxRdtase_su1/FPO"/>
</dbReference>
<evidence type="ECO:0000256" key="5">
    <source>
        <dbReference type="SAM" id="Phobius"/>
    </source>
</evidence>
<evidence type="ECO:0000256" key="4">
    <source>
        <dbReference type="ARBA" id="ARBA00023136"/>
    </source>
</evidence>
<evidence type="ECO:0000313" key="7">
    <source>
        <dbReference type="Proteomes" id="UP000230837"/>
    </source>
</evidence>
<dbReference type="Proteomes" id="UP000230837">
    <property type="component" value="Unassembled WGS sequence"/>
</dbReference>
<dbReference type="InterPro" id="IPR052561">
    <property type="entry name" value="ComplexI_Subunit1"/>
</dbReference>
<dbReference type="AlphaFoldDB" id="A0A2M7IPQ9"/>
<feature type="transmembrane region" description="Helical" evidence="5">
    <location>
        <begin position="253"/>
        <end position="277"/>
    </location>
</feature>
<evidence type="ECO:0000256" key="3">
    <source>
        <dbReference type="ARBA" id="ARBA00022989"/>
    </source>
</evidence>
<sequence length="308" mass="33714">MNLLIFIIQLSLVTAISPLCTGIIKKIKAHLQNRHGASVFQPYYDIWKLLHKDEVISRDASFIFRLTPFIIFAVTVFVGFSIPLFTSFSNIFQASNILVIIYTLAIGTFFLALAGMDSGSPMGGFGSSREMTVSALAEGGFIFSLLTVALINHSTDLFTIASANLFDFSQSLLPIILAFSGFLIVLLAETARFPFDNPATHLELTMIHESMILEYSGKRLALMEWATSNKLVIFIALGANLFFPLGLASEATLVAILIGLLAFVIKIIIFSVAIASLESSLAKFRFFRLPDLLLSSLIINAVAIALIF</sequence>
<feature type="transmembrane region" description="Helical" evidence="5">
    <location>
        <begin position="289"/>
        <end position="307"/>
    </location>
</feature>